<proteinExistence type="predicted"/>
<dbReference type="AlphaFoldDB" id="W9XJ42"/>
<evidence type="ECO:0000313" key="8">
    <source>
        <dbReference type="Proteomes" id="UP000019471"/>
    </source>
</evidence>
<dbReference type="GeneID" id="19191148"/>
<feature type="domain" description="Zn(2)-C6 fungal-type" evidence="6">
    <location>
        <begin position="21"/>
        <end position="49"/>
    </location>
</feature>
<dbReference type="PANTHER" id="PTHR37534">
    <property type="entry name" value="TRANSCRIPTIONAL ACTIVATOR PROTEIN UGA3"/>
    <property type="match status" value="1"/>
</dbReference>
<dbReference type="GO" id="GO:0003677">
    <property type="term" value="F:DNA binding"/>
    <property type="evidence" value="ECO:0007669"/>
    <property type="project" value="UniProtKB-KW"/>
</dbReference>
<dbReference type="PROSITE" id="PS50048">
    <property type="entry name" value="ZN2_CY6_FUNGAL_2"/>
    <property type="match status" value="1"/>
</dbReference>
<evidence type="ECO:0000256" key="3">
    <source>
        <dbReference type="ARBA" id="ARBA00023125"/>
    </source>
</evidence>
<dbReference type="GO" id="GO:0000981">
    <property type="term" value="F:DNA-binding transcription factor activity, RNA polymerase II-specific"/>
    <property type="evidence" value="ECO:0007669"/>
    <property type="project" value="InterPro"/>
</dbReference>
<dbReference type="Gene3D" id="4.10.240.10">
    <property type="entry name" value="Zn(2)-C6 fungal-type DNA-binding domain"/>
    <property type="match status" value="1"/>
</dbReference>
<dbReference type="Proteomes" id="UP000019471">
    <property type="component" value="Unassembled WGS sequence"/>
</dbReference>
<dbReference type="InterPro" id="IPR036864">
    <property type="entry name" value="Zn2-C6_fun-type_DNA-bd_sf"/>
</dbReference>
<comment type="caution">
    <text evidence="7">The sequence shown here is derived from an EMBL/GenBank/DDBJ whole genome shotgun (WGS) entry which is preliminary data.</text>
</comment>
<dbReference type="eggNOG" id="ENOG502T7CB">
    <property type="taxonomic scope" value="Eukaryota"/>
</dbReference>
<dbReference type="EMBL" id="AMGX01000009">
    <property type="protein sequence ID" value="EXJ70369.1"/>
    <property type="molecule type" value="Genomic_DNA"/>
</dbReference>
<reference evidence="7 8" key="1">
    <citation type="submission" date="2013-03" db="EMBL/GenBank/DDBJ databases">
        <title>The Genome Sequence of Cladophialophora psammophila CBS 110553.</title>
        <authorList>
            <consortium name="The Broad Institute Genomics Platform"/>
            <person name="Cuomo C."/>
            <person name="de Hoog S."/>
            <person name="Gorbushina A."/>
            <person name="Walker B."/>
            <person name="Young S.K."/>
            <person name="Zeng Q."/>
            <person name="Gargeya S."/>
            <person name="Fitzgerald M."/>
            <person name="Haas B."/>
            <person name="Abouelleil A."/>
            <person name="Allen A.W."/>
            <person name="Alvarado L."/>
            <person name="Arachchi H.M."/>
            <person name="Berlin A.M."/>
            <person name="Chapman S.B."/>
            <person name="Gainer-Dewar J."/>
            <person name="Goldberg J."/>
            <person name="Griggs A."/>
            <person name="Gujja S."/>
            <person name="Hansen M."/>
            <person name="Howarth C."/>
            <person name="Imamovic A."/>
            <person name="Ireland A."/>
            <person name="Larimer J."/>
            <person name="McCowan C."/>
            <person name="Murphy C."/>
            <person name="Pearson M."/>
            <person name="Poon T.W."/>
            <person name="Priest M."/>
            <person name="Roberts A."/>
            <person name="Saif S."/>
            <person name="Shea T."/>
            <person name="Sisk P."/>
            <person name="Sykes S."/>
            <person name="Wortman J."/>
            <person name="Nusbaum C."/>
            <person name="Birren B."/>
        </authorList>
    </citation>
    <scope>NUCLEOTIDE SEQUENCE [LARGE SCALE GENOMIC DNA]</scope>
    <source>
        <strain evidence="7 8">CBS 110553</strain>
    </source>
</reference>
<name>W9XJ42_9EURO</name>
<dbReference type="SMART" id="SM00066">
    <property type="entry name" value="GAL4"/>
    <property type="match status" value="1"/>
</dbReference>
<dbReference type="GO" id="GO:0008270">
    <property type="term" value="F:zinc ion binding"/>
    <property type="evidence" value="ECO:0007669"/>
    <property type="project" value="InterPro"/>
</dbReference>
<keyword evidence="2" id="KW-0805">Transcription regulation</keyword>
<dbReference type="Pfam" id="PF00172">
    <property type="entry name" value="Zn_clus"/>
    <property type="match status" value="1"/>
</dbReference>
<dbReference type="HOGENOM" id="CLU_009030_0_2_1"/>
<dbReference type="CDD" id="cd00067">
    <property type="entry name" value="GAL4"/>
    <property type="match status" value="1"/>
</dbReference>
<dbReference type="OrthoDB" id="5089701at2759"/>
<evidence type="ECO:0000313" key="7">
    <source>
        <dbReference type="EMBL" id="EXJ70369.1"/>
    </source>
</evidence>
<accession>W9XJ42</accession>
<dbReference type="GO" id="GO:0005634">
    <property type="term" value="C:nucleus"/>
    <property type="evidence" value="ECO:0007669"/>
    <property type="project" value="UniProtKB-SubCell"/>
</dbReference>
<sequence length="694" mass="77955">MFQMPSTGKGSRGGHSRSFGGCENCRRRHLKCDETRPFCLICERDGRECAGYVRNIFFWPDDRAAADRIRRHLFTDAEQRAMSESLLALTPQEDAVRFLQEIDAEGENVSETLSVPFEAARGPFGVLRFIKPVEQQHLVNVPVPMPCPADCTVSGEKDVPDSFAWDCDVLDDIAPPDLDSQYGLPPLASADSDFPDLSNSMGGIWTGIDPETTAQDDEMGMTPTQLPLVTSLSPAVSTNCLPEDAAFLLNHYVNSVIGFMTPVRGTKSPWHIIFYTHAKETVATLALGQTPDSASLSIFYAILSVSAYRSRIASTSQIWHVQANKYKVKALESLKQAIREASAVPKKFKYKSLLVALLTMIQVAILSGAPDQAEYYLFDAEKLIRLRGLTKPQKSRRVRLLHHCYSYLRILYESTFVLASENSQRNSVLRAVERSNSCIADQDSPTFKLGRWSRLEETMREIKSKESGENDLHLERPGLWSASLYPDIFGLPESFLVLLSQAIRLGNEKDCAEGDAGNAELSWSEFWSRASSLERCILQWQETYQIELDRNTGTLHRNVDDSRSALGHLLGALNHALSIYFYRRVYDLDASMLQGKISLVRDHLLQYDQQNAGFARYHSGFIWPAFIAACEATDPVLQASFSMWFKQGIEETGLPSMTTMLGVVEQVWAAKRTGAHKHSWREVLRKNNICLFYS</sequence>
<organism evidence="7 8">
    <name type="scientific">Cladophialophora psammophila CBS 110553</name>
    <dbReference type="NCBI Taxonomy" id="1182543"/>
    <lineage>
        <taxon>Eukaryota</taxon>
        <taxon>Fungi</taxon>
        <taxon>Dikarya</taxon>
        <taxon>Ascomycota</taxon>
        <taxon>Pezizomycotina</taxon>
        <taxon>Eurotiomycetes</taxon>
        <taxon>Chaetothyriomycetidae</taxon>
        <taxon>Chaetothyriales</taxon>
        <taxon>Herpotrichiellaceae</taxon>
        <taxon>Cladophialophora</taxon>
    </lineage>
</organism>
<evidence type="ECO:0000256" key="1">
    <source>
        <dbReference type="ARBA" id="ARBA00004123"/>
    </source>
</evidence>
<comment type="subcellular location">
    <subcellularLocation>
        <location evidence="1">Nucleus</location>
    </subcellularLocation>
</comment>
<dbReference type="RefSeq" id="XP_007745221.1">
    <property type="nucleotide sequence ID" value="XM_007747031.1"/>
</dbReference>
<protein>
    <recommendedName>
        <fullName evidence="6">Zn(2)-C6 fungal-type domain-containing protein</fullName>
    </recommendedName>
</protein>
<dbReference type="STRING" id="1182543.W9XJ42"/>
<dbReference type="SUPFAM" id="SSF57701">
    <property type="entry name" value="Zn2/Cys6 DNA-binding domain"/>
    <property type="match status" value="1"/>
</dbReference>
<evidence type="ECO:0000256" key="2">
    <source>
        <dbReference type="ARBA" id="ARBA00023015"/>
    </source>
</evidence>
<dbReference type="PROSITE" id="PS00463">
    <property type="entry name" value="ZN2_CY6_FUNGAL_1"/>
    <property type="match status" value="1"/>
</dbReference>
<gene>
    <name evidence="7" type="ORF">A1O5_06437</name>
</gene>
<evidence type="ECO:0000259" key="6">
    <source>
        <dbReference type="PROSITE" id="PS50048"/>
    </source>
</evidence>
<keyword evidence="8" id="KW-1185">Reference proteome</keyword>
<dbReference type="InterPro" id="IPR021858">
    <property type="entry name" value="Fun_TF"/>
</dbReference>
<dbReference type="InterPro" id="IPR001138">
    <property type="entry name" value="Zn2Cys6_DnaBD"/>
</dbReference>
<keyword evidence="5" id="KW-0539">Nucleus</keyword>
<evidence type="ECO:0000256" key="4">
    <source>
        <dbReference type="ARBA" id="ARBA00023163"/>
    </source>
</evidence>
<keyword evidence="3" id="KW-0238">DNA-binding</keyword>
<dbReference type="Pfam" id="PF11951">
    <property type="entry name" value="Fungal_trans_2"/>
    <property type="match status" value="1"/>
</dbReference>
<dbReference type="PANTHER" id="PTHR37534:SF46">
    <property type="entry name" value="ZN(II)2CYS6 TRANSCRIPTION FACTOR (EUROFUNG)"/>
    <property type="match status" value="1"/>
</dbReference>
<keyword evidence="4" id="KW-0804">Transcription</keyword>
<evidence type="ECO:0000256" key="5">
    <source>
        <dbReference type="ARBA" id="ARBA00023242"/>
    </source>
</evidence>